<evidence type="ECO:0000313" key="2">
    <source>
        <dbReference type="Proteomes" id="UP000178636"/>
    </source>
</evidence>
<proteinExistence type="predicted"/>
<dbReference type="AlphaFoldDB" id="A0A1G2DDB6"/>
<dbReference type="Proteomes" id="UP000178636">
    <property type="component" value="Unassembled WGS sequence"/>
</dbReference>
<sequence length="224" mass="25676">MMKLVFLSTRHRKDSMTANVATTEQTTLRNWINVVYGLFGGEPLPRERFPQDSWRAIADLVHYNKGNPLVAEAVRRHPDLIPRCFTILTVLYGAYTSEPSRVSILKDLVSMLGKDLVEEERRVLEYAQTKGSGSFFPELYKVQEKIREIYATPRFNRAVLPPTPYHAYALHVLNSYDMLGKNTTTDLIFGQLFAHHSRMESIVQLARRPDLEEGVEPNNGPTFH</sequence>
<dbReference type="EMBL" id="MHLO01000031">
    <property type="protein sequence ID" value="OGZ11625.1"/>
    <property type="molecule type" value="Genomic_DNA"/>
</dbReference>
<dbReference type="STRING" id="1798664.A3C93_04410"/>
<name>A0A1G2DDB6_9BACT</name>
<evidence type="ECO:0000313" key="1">
    <source>
        <dbReference type="EMBL" id="OGZ11625.1"/>
    </source>
</evidence>
<reference evidence="1 2" key="1">
    <citation type="journal article" date="2016" name="Nat. Commun.">
        <title>Thousands of microbial genomes shed light on interconnected biogeochemical processes in an aquifer system.</title>
        <authorList>
            <person name="Anantharaman K."/>
            <person name="Brown C.T."/>
            <person name="Hug L.A."/>
            <person name="Sharon I."/>
            <person name="Castelle C.J."/>
            <person name="Probst A.J."/>
            <person name="Thomas B.C."/>
            <person name="Singh A."/>
            <person name="Wilkins M.J."/>
            <person name="Karaoz U."/>
            <person name="Brodie E.L."/>
            <person name="Williams K.H."/>
            <person name="Hubbard S.S."/>
            <person name="Banfield J.F."/>
        </authorList>
    </citation>
    <scope>NUCLEOTIDE SEQUENCE [LARGE SCALE GENOMIC DNA]</scope>
</reference>
<protein>
    <submittedName>
        <fullName evidence="1">Uncharacterized protein</fullName>
    </submittedName>
</protein>
<organism evidence="1 2">
    <name type="scientific">Candidatus Lloydbacteria bacterium RIFCSPHIGHO2_02_FULL_54_17</name>
    <dbReference type="NCBI Taxonomy" id="1798664"/>
    <lineage>
        <taxon>Bacteria</taxon>
        <taxon>Candidatus Lloydiibacteriota</taxon>
    </lineage>
</organism>
<comment type="caution">
    <text evidence="1">The sequence shown here is derived from an EMBL/GenBank/DDBJ whole genome shotgun (WGS) entry which is preliminary data.</text>
</comment>
<accession>A0A1G2DDB6</accession>
<gene>
    <name evidence="1" type="ORF">A3C93_04410</name>
</gene>